<evidence type="ECO:0000259" key="1">
    <source>
        <dbReference type="Pfam" id="PF11997"/>
    </source>
</evidence>
<name>A0A538SNP7_UNCEI</name>
<reference evidence="2 3" key="1">
    <citation type="journal article" date="2019" name="Nat. Microbiol.">
        <title>Mediterranean grassland soil C-N compound turnover is dependent on rainfall and depth, and is mediated by genomically divergent microorganisms.</title>
        <authorList>
            <person name="Diamond S."/>
            <person name="Andeer P.F."/>
            <person name="Li Z."/>
            <person name="Crits-Christoph A."/>
            <person name="Burstein D."/>
            <person name="Anantharaman K."/>
            <person name="Lane K.R."/>
            <person name="Thomas B.C."/>
            <person name="Pan C."/>
            <person name="Northen T.R."/>
            <person name="Banfield J.F."/>
        </authorList>
    </citation>
    <scope>NUCLEOTIDE SEQUENCE [LARGE SCALE GENOMIC DNA]</scope>
    <source>
        <strain evidence="2">WS_2</strain>
    </source>
</reference>
<feature type="domain" description="DUF3492" evidence="1">
    <location>
        <begin position="1"/>
        <end position="128"/>
    </location>
</feature>
<dbReference type="PANTHER" id="PTHR12526:SF608">
    <property type="entry name" value="PELF"/>
    <property type="match status" value="1"/>
</dbReference>
<accession>A0A538SNP7</accession>
<dbReference type="Proteomes" id="UP000317716">
    <property type="component" value="Unassembled WGS sequence"/>
</dbReference>
<dbReference type="SUPFAM" id="SSF53756">
    <property type="entry name" value="UDP-Glycosyltransferase/glycogen phosphorylase"/>
    <property type="match status" value="1"/>
</dbReference>
<proteinExistence type="predicted"/>
<sequence>MHLPLVRLLGAEPPPATTYHALCTGYAGLLAAVWSYRTGHPFLLTEHGIYSRERSVELDRAAWLRGIRDGRRPDGTDGTVDSATASALRRMWTRFFRALARCAYDRASSVVSLCEFNRARQIADGAPADRTIIIPNGVDLEGFETRVRGTSSRAAEGGPVRVGFVGRVVPIKDVTTFIRACFLALRDVEVDVRIFGPIDEDPRYARRCRGLVAKLGLERAIRFEGTRPIERIYSELDMVVLTSLSEGQPLVILEANAAGIPVVASDVGACRELLEGRNDVDRLIGPSGIVTRLTSPEETAAAIVRFARDPGLRRRMGAAGQRRVARFYRKNATISAYRALYTEGAWRASAGASSA</sequence>
<evidence type="ECO:0000313" key="2">
    <source>
        <dbReference type="EMBL" id="TMQ53004.1"/>
    </source>
</evidence>
<gene>
    <name evidence="2" type="ORF">E6K72_08740</name>
</gene>
<dbReference type="Pfam" id="PF11997">
    <property type="entry name" value="DUF3492"/>
    <property type="match status" value="1"/>
</dbReference>
<protein>
    <submittedName>
        <fullName evidence="2">DUF3492 domain-containing protein</fullName>
    </submittedName>
</protein>
<dbReference type="NCBIfam" id="NF038011">
    <property type="entry name" value="PelF"/>
    <property type="match status" value="1"/>
</dbReference>
<dbReference type="EMBL" id="VBOS01000308">
    <property type="protein sequence ID" value="TMQ53004.1"/>
    <property type="molecule type" value="Genomic_DNA"/>
</dbReference>
<evidence type="ECO:0000313" key="3">
    <source>
        <dbReference type="Proteomes" id="UP000317716"/>
    </source>
</evidence>
<organism evidence="2 3">
    <name type="scientific">Eiseniibacteriota bacterium</name>
    <dbReference type="NCBI Taxonomy" id="2212470"/>
    <lineage>
        <taxon>Bacteria</taxon>
        <taxon>Candidatus Eiseniibacteriota</taxon>
    </lineage>
</organism>
<dbReference type="Gene3D" id="3.40.50.2000">
    <property type="entry name" value="Glycogen Phosphorylase B"/>
    <property type="match status" value="2"/>
</dbReference>
<dbReference type="InterPro" id="IPR047691">
    <property type="entry name" value="PelF-like"/>
</dbReference>
<dbReference type="InterPro" id="IPR022622">
    <property type="entry name" value="DUF3492"/>
</dbReference>
<dbReference type="AlphaFoldDB" id="A0A538SNP7"/>
<comment type="caution">
    <text evidence="2">The sequence shown here is derived from an EMBL/GenBank/DDBJ whole genome shotgun (WGS) entry which is preliminary data.</text>
</comment>
<dbReference type="PANTHER" id="PTHR12526">
    <property type="entry name" value="GLYCOSYLTRANSFERASE"/>
    <property type="match status" value="1"/>
</dbReference>
<dbReference type="Pfam" id="PF13692">
    <property type="entry name" value="Glyco_trans_1_4"/>
    <property type="match status" value="1"/>
</dbReference>